<name>A0ABS1YUB2_9FLAO</name>
<dbReference type="Proteomes" id="UP000603506">
    <property type="component" value="Unassembled WGS sequence"/>
</dbReference>
<evidence type="ECO:0000256" key="1">
    <source>
        <dbReference type="SAM" id="SignalP"/>
    </source>
</evidence>
<keyword evidence="4" id="KW-1185">Reference proteome</keyword>
<organism evidence="3 4">
    <name type="scientific">Capnocytophaga genosp. AHN8471</name>
    <dbReference type="NCBI Taxonomy" id="327574"/>
    <lineage>
        <taxon>Bacteria</taxon>
        <taxon>Pseudomonadati</taxon>
        <taxon>Bacteroidota</taxon>
        <taxon>Flavobacteriia</taxon>
        <taxon>Flavobacteriales</taxon>
        <taxon>Flavobacteriaceae</taxon>
        <taxon>Capnocytophaga</taxon>
    </lineage>
</organism>
<reference evidence="3 4" key="1">
    <citation type="submission" date="2021-01" db="EMBL/GenBank/DDBJ databases">
        <title>Evidence that Capnocytophaga endodontalis is a later homotypic synonym for Capnocytophaga genospecies AHN8471, and request for opinion on proposed recognition of strain AHN8471 as type strain of the species.</title>
        <authorList>
            <person name="Nicholson A.C."/>
            <person name="Hopper C.L."/>
            <person name="Gulvik C.A."/>
            <person name="Mcquiston J.R."/>
            <person name="Lau E.F."/>
        </authorList>
    </citation>
    <scope>NUCLEOTIDE SEQUENCE [LARGE SCALE GENOMIC DNA]</scope>
    <source>
        <strain evidence="3 4">AHN9576</strain>
    </source>
</reference>
<feature type="chain" id="PRO_5046702894" evidence="1">
    <location>
        <begin position="19"/>
        <end position="184"/>
    </location>
</feature>
<dbReference type="Gene3D" id="3.30.530.80">
    <property type="match status" value="1"/>
</dbReference>
<evidence type="ECO:0000259" key="2">
    <source>
        <dbReference type="Pfam" id="PF14730"/>
    </source>
</evidence>
<sequence length="184" mass="21239">MKKILIIISFLNAFFVSAQSEDLSKPYTFTEVVNVTPNLTAKMLYTNAKIWFTTVYKDPREVLLLDDNENFILMGRGAIKYDSQIFFGFKAREGWITYDVKIMCKDGKYKYEFTNFYHKGASHSLGLVTNELYLPTFTGAFGGSEKYKVKVTTELRAMIYLKITSLINNLKIAMDKPLPTQENW</sequence>
<feature type="domain" description="DUF4468" evidence="2">
    <location>
        <begin position="29"/>
        <end position="118"/>
    </location>
</feature>
<dbReference type="RefSeq" id="WP_203094438.1">
    <property type="nucleotide sequence ID" value="NZ_JAESPH010000022.1"/>
</dbReference>
<accession>A0ABS1YUB2</accession>
<comment type="caution">
    <text evidence="3">The sequence shown here is derived from an EMBL/GenBank/DDBJ whole genome shotgun (WGS) entry which is preliminary data.</text>
</comment>
<dbReference type="Pfam" id="PF14730">
    <property type="entry name" value="DUF4468"/>
    <property type="match status" value="1"/>
</dbReference>
<gene>
    <name evidence="3" type="ORF">JNB19_02660</name>
</gene>
<proteinExistence type="predicted"/>
<dbReference type="InterPro" id="IPR027823">
    <property type="entry name" value="DUF4468"/>
</dbReference>
<evidence type="ECO:0000313" key="4">
    <source>
        <dbReference type="Proteomes" id="UP000603506"/>
    </source>
</evidence>
<protein>
    <submittedName>
        <fullName evidence="3">DUF4468 domain-containing protein</fullName>
    </submittedName>
</protein>
<keyword evidence="1" id="KW-0732">Signal</keyword>
<evidence type="ECO:0000313" key="3">
    <source>
        <dbReference type="EMBL" id="MBM0649668.1"/>
    </source>
</evidence>
<dbReference type="EMBL" id="JAEUAH010000002">
    <property type="protein sequence ID" value="MBM0649668.1"/>
    <property type="molecule type" value="Genomic_DNA"/>
</dbReference>
<feature type="signal peptide" evidence="1">
    <location>
        <begin position="1"/>
        <end position="18"/>
    </location>
</feature>